<feature type="region of interest" description="Disordered" evidence="3">
    <location>
        <begin position="1"/>
        <end position="25"/>
    </location>
</feature>
<accession>A0ABU4CU53</accession>
<dbReference type="Proteomes" id="UP001185737">
    <property type="component" value="Unassembled WGS sequence"/>
</dbReference>
<name>A0ABU4CU53_RHOJO</name>
<gene>
    <name evidence="6" type="ORF">R3Q59_40870</name>
</gene>
<dbReference type="InterPro" id="IPR009100">
    <property type="entry name" value="AcylCoA_DH/oxidase_NM_dom_sf"/>
</dbReference>
<dbReference type="Pfam" id="PF02770">
    <property type="entry name" value="Acyl-CoA_dh_M"/>
    <property type="match status" value="1"/>
</dbReference>
<evidence type="ECO:0000313" key="7">
    <source>
        <dbReference type="Proteomes" id="UP001185737"/>
    </source>
</evidence>
<dbReference type="InterPro" id="IPR037069">
    <property type="entry name" value="AcylCoA_DH/ox_N_sf"/>
</dbReference>
<keyword evidence="7" id="KW-1185">Reference proteome</keyword>
<dbReference type="Gene3D" id="2.40.110.10">
    <property type="entry name" value="Butyryl-CoA Dehydrogenase, subunit A, domain 2"/>
    <property type="match status" value="1"/>
</dbReference>
<feature type="domain" description="Acyl-CoA dehydrogenase C-terminal" evidence="5">
    <location>
        <begin position="256"/>
        <end position="391"/>
    </location>
</feature>
<reference evidence="6 7" key="1">
    <citation type="submission" date="2023-10" db="EMBL/GenBank/DDBJ databases">
        <title>Development of a sustainable strategy for remediation of hydrocarbon-contaminated territories based on the waste exchange concept.</title>
        <authorList>
            <person name="Krivoruchko A."/>
        </authorList>
    </citation>
    <scope>NUCLEOTIDE SEQUENCE [LARGE SCALE GENOMIC DNA]</scope>
    <source>
        <strain evidence="6 7">IEGM 60</strain>
    </source>
</reference>
<feature type="compositionally biased region" description="Basic and acidic residues" evidence="3">
    <location>
        <begin position="1"/>
        <end position="17"/>
    </location>
</feature>
<dbReference type="Pfam" id="PF08028">
    <property type="entry name" value="Acyl-CoA_dh_2"/>
    <property type="match status" value="1"/>
</dbReference>
<organism evidence="6 7">
    <name type="scientific">Rhodococcus jostii</name>
    <dbReference type="NCBI Taxonomy" id="132919"/>
    <lineage>
        <taxon>Bacteria</taxon>
        <taxon>Bacillati</taxon>
        <taxon>Actinomycetota</taxon>
        <taxon>Actinomycetes</taxon>
        <taxon>Mycobacteriales</taxon>
        <taxon>Nocardiaceae</taxon>
        <taxon>Rhodococcus</taxon>
    </lineage>
</organism>
<dbReference type="InterPro" id="IPR006091">
    <property type="entry name" value="Acyl-CoA_Oxase/DH_mid-dom"/>
</dbReference>
<feature type="domain" description="Acyl-CoA oxidase/dehydrogenase middle" evidence="4">
    <location>
        <begin position="146"/>
        <end position="229"/>
    </location>
</feature>
<proteinExistence type="predicted"/>
<dbReference type="EMBL" id="JAWLKA010000047">
    <property type="protein sequence ID" value="MDV6286832.1"/>
    <property type="molecule type" value="Genomic_DNA"/>
</dbReference>
<dbReference type="SUPFAM" id="SSF56645">
    <property type="entry name" value="Acyl-CoA dehydrogenase NM domain-like"/>
    <property type="match status" value="1"/>
</dbReference>
<evidence type="ECO:0000256" key="2">
    <source>
        <dbReference type="ARBA" id="ARBA00023002"/>
    </source>
</evidence>
<keyword evidence="2" id="KW-0560">Oxidoreductase</keyword>
<dbReference type="SUPFAM" id="SSF47203">
    <property type="entry name" value="Acyl-CoA dehydrogenase C-terminal domain-like"/>
    <property type="match status" value="1"/>
</dbReference>
<evidence type="ECO:0000256" key="1">
    <source>
        <dbReference type="ARBA" id="ARBA00022630"/>
    </source>
</evidence>
<dbReference type="InterPro" id="IPR013107">
    <property type="entry name" value="Acyl-CoA_DH_C"/>
</dbReference>
<dbReference type="PIRSF" id="PIRSF016578">
    <property type="entry name" value="HsaA"/>
    <property type="match status" value="1"/>
</dbReference>
<evidence type="ECO:0000256" key="3">
    <source>
        <dbReference type="SAM" id="MobiDB-lite"/>
    </source>
</evidence>
<protein>
    <submittedName>
        <fullName evidence="6">Acyl-CoA dehydrogenase family protein</fullName>
    </submittedName>
</protein>
<dbReference type="PANTHER" id="PTHR48083">
    <property type="entry name" value="MEDIUM-CHAIN SPECIFIC ACYL-COA DEHYDROGENASE, MITOCHONDRIAL-RELATED"/>
    <property type="match status" value="1"/>
</dbReference>
<keyword evidence="1" id="KW-0285">Flavoprotein</keyword>
<evidence type="ECO:0000313" key="6">
    <source>
        <dbReference type="EMBL" id="MDV6286832.1"/>
    </source>
</evidence>
<dbReference type="InterPro" id="IPR050741">
    <property type="entry name" value="Acyl-CoA_dehydrogenase"/>
</dbReference>
<dbReference type="InterPro" id="IPR046373">
    <property type="entry name" value="Acyl-CoA_Oxase/DH_mid-dom_sf"/>
</dbReference>
<sequence length="416" mass="44638">MTAETHVDEYRFADREAPGPTRVSEPPTVADIMEAVLPILECLRERALERENSRDFAFDDVAELARRGVLLVGIPVADGGAGGTLRDVLDLVVTIARHDSSVAQALRGSFGTAFGVANDPALAGRERTLQRIHAGHLFAGTVNERTGGASGSVNTTLRRDGDGYVVNGEKYYSTGGLYASWFSSTAKDEDGRMARFQVPLDREGVERLDDFDAVGQRLTASGTTRFVDVRLDAGEVDFSGTERPALNPWGGLGHLYLCAVQAGIAYNVLDDAVVFAQEVARPITHSTADRSVDDPYVQHTVGRIASKAHAVRSAVLIAAEELENVRDVPEDRRRAAGAAASITIAQTQALAAEQTLEAATLLFDVGGGSATDRARGFDRHWRNSRTVANHNPRDWKLAKAGAFLLTGAEPPTSGLF</sequence>
<dbReference type="Gene3D" id="1.20.140.10">
    <property type="entry name" value="Butyryl-CoA Dehydrogenase, subunit A, domain 3"/>
    <property type="match status" value="1"/>
</dbReference>
<dbReference type="RefSeq" id="WP_317571813.1">
    <property type="nucleotide sequence ID" value="NZ_JAWLKA010000047.1"/>
</dbReference>
<evidence type="ECO:0000259" key="5">
    <source>
        <dbReference type="Pfam" id="PF08028"/>
    </source>
</evidence>
<dbReference type="InterPro" id="IPR036250">
    <property type="entry name" value="AcylCo_DH-like_C"/>
</dbReference>
<evidence type="ECO:0000259" key="4">
    <source>
        <dbReference type="Pfam" id="PF02770"/>
    </source>
</evidence>
<comment type="caution">
    <text evidence="6">The sequence shown here is derived from an EMBL/GenBank/DDBJ whole genome shotgun (WGS) entry which is preliminary data.</text>
</comment>
<dbReference type="PANTHER" id="PTHR48083:SF19">
    <property type="entry name" value="FLAVIN-DEPENDENT MONOOXYGENASE, OXYGENASE SUBUNIT HSAA"/>
    <property type="match status" value="1"/>
</dbReference>
<dbReference type="Gene3D" id="1.10.540.10">
    <property type="entry name" value="Acyl-CoA dehydrogenase/oxidase, N-terminal domain"/>
    <property type="match status" value="1"/>
</dbReference>